<dbReference type="EC" id="2.3.2.27" evidence="2"/>
<dbReference type="SUPFAM" id="SSF57850">
    <property type="entry name" value="RING/U-box"/>
    <property type="match status" value="1"/>
</dbReference>
<evidence type="ECO:0000256" key="5">
    <source>
        <dbReference type="ARBA" id="ARBA00022771"/>
    </source>
</evidence>
<keyword evidence="11" id="KW-1185">Reference proteome</keyword>
<accession>A0A6J0KCN9</accession>
<dbReference type="GO" id="GO:0061630">
    <property type="term" value="F:ubiquitin protein ligase activity"/>
    <property type="evidence" value="ECO:0007669"/>
    <property type="project" value="UniProtKB-EC"/>
</dbReference>
<dbReference type="SMART" id="SM00184">
    <property type="entry name" value="RING"/>
    <property type="match status" value="1"/>
</dbReference>
<keyword evidence="3" id="KW-0808">Transferase</keyword>
<keyword evidence="5 8" id="KW-0863">Zinc-finger</keyword>
<dbReference type="RefSeq" id="XP_018445750.2">
    <property type="nucleotide sequence ID" value="XM_018590248.2"/>
</dbReference>
<dbReference type="Gene3D" id="3.30.40.10">
    <property type="entry name" value="Zinc/RING finger domain, C3HC4 (zinc finger)"/>
    <property type="match status" value="1"/>
</dbReference>
<dbReference type="KEGG" id="rsz:108817528"/>
<evidence type="ECO:0000256" key="4">
    <source>
        <dbReference type="ARBA" id="ARBA00022723"/>
    </source>
</evidence>
<dbReference type="Proteomes" id="UP000504610">
    <property type="component" value="Chromosome 1"/>
</dbReference>
<protein>
    <recommendedName>
        <fullName evidence="2">RING-type E3 ubiquitin transferase</fullName>
        <ecNumber evidence="2">2.3.2.27</ecNumber>
    </recommendedName>
</protein>
<feature type="region of interest" description="Disordered" evidence="9">
    <location>
        <begin position="58"/>
        <end position="92"/>
    </location>
</feature>
<evidence type="ECO:0000256" key="2">
    <source>
        <dbReference type="ARBA" id="ARBA00012483"/>
    </source>
</evidence>
<evidence type="ECO:0000313" key="12">
    <source>
        <dbReference type="RefSeq" id="XP_018445750.2"/>
    </source>
</evidence>
<feature type="region of interest" description="Disordered" evidence="9">
    <location>
        <begin position="113"/>
        <end position="135"/>
    </location>
</feature>
<keyword evidence="6" id="KW-0833">Ubl conjugation pathway</keyword>
<dbReference type="InterPro" id="IPR013083">
    <property type="entry name" value="Znf_RING/FYVE/PHD"/>
</dbReference>
<dbReference type="GeneID" id="108817528"/>
<evidence type="ECO:0000313" key="11">
    <source>
        <dbReference type="Proteomes" id="UP000504610"/>
    </source>
</evidence>
<evidence type="ECO:0000256" key="1">
    <source>
        <dbReference type="ARBA" id="ARBA00000900"/>
    </source>
</evidence>
<dbReference type="GO" id="GO:0008270">
    <property type="term" value="F:zinc ion binding"/>
    <property type="evidence" value="ECO:0007669"/>
    <property type="project" value="UniProtKB-KW"/>
</dbReference>
<gene>
    <name evidence="12" type="primary">LOC108817528</name>
</gene>
<dbReference type="PANTHER" id="PTHR22937">
    <property type="entry name" value="E3 UBIQUITIN-PROTEIN LIGASE RNF165"/>
    <property type="match status" value="1"/>
</dbReference>
<dbReference type="PROSITE" id="PS50089">
    <property type="entry name" value="ZF_RING_2"/>
    <property type="match status" value="1"/>
</dbReference>
<name>A0A6J0KCN9_RAPSA</name>
<feature type="region of interest" description="Disordered" evidence="9">
    <location>
        <begin position="21"/>
        <end position="46"/>
    </location>
</feature>
<organism evidence="11 12">
    <name type="scientific">Raphanus sativus</name>
    <name type="common">Radish</name>
    <name type="synonym">Raphanus raphanistrum var. sativus</name>
    <dbReference type="NCBI Taxonomy" id="3726"/>
    <lineage>
        <taxon>Eukaryota</taxon>
        <taxon>Viridiplantae</taxon>
        <taxon>Streptophyta</taxon>
        <taxon>Embryophyta</taxon>
        <taxon>Tracheophyta</taxon>
        <taxon>Spermatophyta</taxon>
        <taxon>Magnoliopsida</taxon>
        <taxon>eudicotyledons</taxon>
        <taxon>Gunneridae</taxon>
        <taxon>Pentapetalae</taxon>
        <taxon>rosids</taxon>
        <taxon>malvids</taxon>
        <taxon>Brassicales</taxon>
        <taxon>Brassicaceae</taxon>
        <taxon>Brassiceae</taxon>
        <taxon>Raphanus</taxon>
    </lineage>
</organism>
<proteinExistence type="predicted"/>
<evidence type="ECO:0000256" key="8">
    <source>
        <dbReference type="PROSITE-ProRule" id="PRU00175"/>
    </source>
</evidence>
<feature type="domain" description="RING-type" evidence="10">
    <location>
        <begin position="322"/>
        <end position="363"/>
    </location>
</feature>
<dbReference type="InterPro" id="IPR045191">
    <property type="entry name" value="MBR1/2-like"/>
</dbReference>
<evidence type="ECO:0000259" key="10">
    <source>
        <dbReference type="PROSITE" id="PS50089"/>
    </source>
</evidence>
<reference evidence="12" key="2">
    <citation type="submission" date="2025-08" db="UniProtKB">
        <authorList>
            <consortium name="RefSeq"/>
        </authorList>
    </citation>
    <scope>IDENTIFICATION</scope>
    <source>
        <tissue evidence="12">Leaf</tissue>
    </source>
</reference>
<sequence>MPVSGDPSSTSSTTICHHIRHQQPMNNNLPPYPSAADEPLIPKPNRISKSAMSTFFLLPSSSSSNGPTRRKAKKPNPFPQTSSSSFRSLGCTSSASQKVSVPAVIRSSANWDATDVKTKKTKSKKNKGSTSRYNGGSVKILSEADKSGCGPVPDVWCGPGIGFSTDAVVSGTNVPVEAEPPRRNIPARRKIDREGSSVPPRRSHNQETSSYFDSDLTSRDDEQTQTLFSDRYHHRHIRQPYPNGLDEMMMIQNGFVMGGMLSSHDHFRDLRLNVDAMSYEQLLELGDRIGYVDTGLNEKQIKTCLCKVKQFQKIAQLEDRKCSICQEEYEGKDEVGKLRCGHRYHIHCVKQWLLRKNSCPVCKTMPYV</sequence>
<dbReference type="Pfam" id="PF13639">
    <property type="entry name" value="zf-RING_2"/>
    <property type="match status" value="1"/>
</dbReference>
<feature type="region of interest" description="Disordered" evidence="9">
    <location>
        <begin position="172"/>
        <end position="220"/>
    </location>
</feature>
<keyword evidence="4" id="KW-0479">Metal-binding</keyword>
<comment type="catalytic activity">
    <reaction evidence="1">
        <text>S-ubiquitinyl-[E2 ubiquitin-conjugating enzyme]-L-cysteine + [acceptor protein]-L-lysine = [E2 ubiquitin-conjugating enzyme]-L-cysteine + N(6)-ubiquitinyl-[acceptor protein]-L-lysine.</text>
        <dbReference type="EC" id="2.3.2.27"/>
    </reaction>
</comment>
<reference evidence="11" key="1">
    <citation type="journal article" date="2019" name="Database">
        <title>The radish genome database (RadishGD): an integrated information resource for radish genomics.</title>
        <authorList>
            <person name="Yu H.J."/>
            <person name="Baek S."/>
            <person name="Lee Y.J."/>
            <person name="Cho A."/>
            <person name="Mun J.H."/>
        </authorList>
    </citation>
    <scope>NUCLEOTIDE SEQUENCE [LARGE SCALE GENOMIC DNA]</scope>
    <source>
        <strain evidence="11">cv. WK10039</strain>
    </source>
</reference>
<dbReference type="OrthoDB" id="8062037at2759"/>
<evidence type="ECO:0000256" key="6">
    <source>
        <dbReference type="ARBA" id="ARBA00022786"/>
    </source>
</evidence>
<evidence type="ECO:0000256" key="7">
    <source>
        <dbReference type="ARBA" id="ARBA00022833"/>
    </source>
</evidence>
<feature type="compositionally biased region" description="Polar residues" evidence="9">
    <location>
        <begin position="79"/>
        <end position="92"/>
    </location>
</feature>
<evidence type="ECO:0000256" key="3">
    <source>
        <dbReference type="ARBA" id="ARBA00022679"/>
    </source>
</evidence>
<evidence type="ECO:0000256" key="9">
    <source>
        <dbReference type="SAM" id="MobiDB-lite"/>
    </source>
</evidence>
<dbReference type="PANTHER" id="PTHR22937:SF141">
    <property type="entry name" value="RING-TYPE E3 UBIQUITIN TRANSFERASE"/>
    <property type="match status" value="1"/>
</dbReference>
<keyword evidence="7" id="KW-0862">Zinc</keyword>
<dbReference type="AlphaFoldDB" id="A0A6J0KCN9"/>
<dbReference type="InterPro" id="IPR001841">
    <property type="entry name" value="Znf_RING"/>
</dbReference>